<organism evidence="2 3">
    <name type="scientific">Brevundimonas vancanneytii</name>
    <dbReference type="NCBI Taxonomy" id="1325724"/>
    <lineage>
        <taxon>Bacteria</taxon>
        <taxon>Pseudomonadati</taxon>
        <taxon>Pseudomonadota</taxon>
        <taxon>Alphaproteobacteria</taxon>
        <taxon>Caulobacterales</taxon>
        <taxon>Caulobacteraceae</taxon>
        <taxon>Brevundimonas</taxon>
    </lineage>
</organism>
<dbReference type="KEGG" id="bvy:NCTC9239_02167"/>
<evidence type="ECO:0000313" key="3">
    <source>
        <dbReference type="Proteomes" id="UP000309952"/>
    </source>
</evidence>
<name>A0A4P1KB61_9CAUL</name>
<accession>A0A4P1KB61</accession>
<gene>
    <name evidence="2" type="ORF">NCTC9239_02167</name>
</gene>
<dbReference type="EMBL" id="LR588407">
    <property type="protein sequence ID" value="VTO16679.1"/>
    <property type="molecule type" value="Genomic_DNA"/>
</dbReference>
<evidence type="ECO:0000313" key="2">
    <source>
        <dbReference type="EMBL" id="VTO16679.1"/>
    </source>
</evidence>
<dbReference type="AlphaFoldDB" id="A0A4P1KB61"/>
<proteinExistence type="predicted"/>
<feature type="region of interest" description="Disordered" evidence="1">
    <location>
        <begin position="252"/>
        <end position="298"/>
    </location>
</feature>
<keyword evidence="3" id="KW-1185">Reference proteome</keyword>
<dbReference type="Proteomes" id="UP000309952">
    <property type="component" value="Chromosome"/>
</dbReference>
<reference evidence="2 3" key="1">
    <citation type="submission" date="2019-04" db="EMBL/GenBank/DDBJ databases">
        <authorList>
            <consortium name="Pathogen Informatics"/>
        </authorList>
    </citation>
    <scope>NUCLEOTIDE SEQUENCE [LARGE SCALE GENOMIC DNA]</scope>
    <source>
        <strain evidence="2 3">NCTC9239</strain>
    </source>
</reference>
<evidence type="ECO:0000256" key="1">
    <source>
        <dbReference type="SAM" id="MobiDB-lite"/>
    </source>
</evidence>
<sequence length="298" mass="30847">MAAGLRLDLGEESVPGGVIGQGVDVDPRAPVHRFDRQGRARRDIDRSAIGRFQVLGRGRLRRQGEVAGAAADLELAGARHTGGHRIVAVPQQIGRAADAAGLGRQVALELVQLGLGQVFDRLGVAALEHGAQRRRAAHARLNIGDDVLTVAPGRGHARPAGGEERTQALIGRAGGDVGIAETVGVPAQQIGVAVAAVDLTGLGLRLLQARIQPGAEGGAGVSRHHGGRVVVTQSRVHGLKVLPRQIAEVLGRGGRGGEAQGQYGRRSGKQALHRGSPSPFSMRVGRVLDPLTAPSPPL</sequence>
<protein>
    <submittedName>
        <fullName evidence="2">Uncharacterized protein</fullName>
    </submittedName>
</protein>